<dbReference type="InterPro" id="IPR036661">
    <property type="entry name" value="Luciferase-like_sf"/>
</dbReference>
<dbReference type="InterPro" id="IPR011251">
    <property type="entry name" value="Luciferase-like_dom"/>
</dbReference>
<evidence type="ECO:0000313" key="3">
    <source>
        <dbReference type="EMBL" id="KJF18336.1"/>
    </source>
</evidence>
<protein>
    <submittedName>
        <fullName evidence="3">F420-dependent glucose-6-phosphate dehydrogenase</fullName>
        <ecNumber evidence="3">1.1.98.2</ecNumber>
    </submittedName>
</protein>
<evidence type="ECO:0000259" key="2">
    <source>
        <dbReference type="Pfam" id="PF00296"/>
    </source>
</evidence>
<name>A0A0D8HMP1_9ACTN</name>
<dbReference type="GO" id="GO:0052749">
    <property type="term" value="F:glucose-6-phosphate dehydrogenase (coenzyme F420) activity"/>
    <property type="evidence" value="ECO:0007669"/>
    <property type="project" value="UniProtKB-EC"/>
</dbReference>
<dbReference type="InterPro" id="IPR050564">
    <property type="entry name" value="F420-G6PD/mer"/>
</dbReference>
<keyword evidence="1 3" id="KW-0560">Oxidoreductase</keyword>
<dbReference type="RefSeq" id="WP_052604493.1">
    <property type="nucleotide sequence ID" value="NZ_JXYS01000018.1"/>
</dbReference>
<evidence type="ECO:0000313" key="4">
    <source>
        <dbReference type="Proteomes" id="UP000032360"/>
    </source>
</evidence>
<dbReference type="STRING" id="1280514.AXFE_07240"/>
<dbReference type="EC" id="1.1.98.2" evidence="3"/>
<evidence type="ECO:0000256" key="1">
    <source>
        <dbReference type="ARBA" id="ARBA00023002"/>
    </source>
</evidence>
<dbReference type="CDD" id="cd01097">
    <property type="entry name" value="Tetrahydromethanopterin_reductase"/>
    <property type="match status" value="1"/>
</dbReference>
<dbReference type="Proteomes" id="UP000032360">
    <property type="component" value="Unassembled WGS sequence"/>
</dbReference>
<sequence>MARYGLTIPLDRIPLGEQREAIRRLREVGYEDLWSAEVGQYDAFTPLILANEWEPTFNLGTAIVPAFTRGPATMAMSAAALAELAPGRFYLGIGSSSDVIVSKWNASEFVRPYYKTRDIARFLREAFEGGKVDRKFDTFEISGFRLAQPPTVPPKILIAALRPQMLAMAGRESDGAIINWLSPADVAKVVPFVGENKEIVARIFVAPGVERNLLLDAGRRAIAAYLNVGVYADFHRWLGRGEALEQMWRLWDSGDRKGALAAIPEEIVDQLIVSGTPSQCKARIAEYFGAGVDVAALAVLPFGIDTYEAALSLAPGSSE</sequence>
<dbReference type="Gene3D" id="3.20.20.30">
    <property type="entry name" value="Luciferase-like domain"/>
    <property type="match status" value="1"/>
</dbReference>
<comment type="caution">
    <text evidence="3">The sequence shown here is derived from an EMBL/GenBank/DDBJ whole genome shotgun (WGS) entry which is preliminary data.</text>
</comment>
<feature type="domain" description="Luciferase-like" evidence="2">
    <location>
        <begin position="13"/>
        <end position="293"/>
    </location>
</feature>
<dbReference type="GO" id="GO:0016705">
    <property type="term" value="F:oxidoreductase activity, acting on paired donors, with incorporation or reduction of molecular oxygen"/>
    <property type="evidence" value="ECO:0007669"/>
    <property type="project" value="InterPro"/>
</dbReference>
<dbReference type="PANTHER" id="PTHR43244:SF1">
    <property type="entry name" value="5,10-METHYLENETETRAHYDROMETHANOPTERIN REDUCTASE"/>
    <property type="match status" value="1"/>
</dbReference>
<organism evidence="3 4">
    <name type="scientific">Acidithrix ferrooxidans</name>
    <dbReference type="NCBI Taxonomy" id="1280514"/>
    <lineage>
        <taxon>Bacteria</taxon>
        <taxon>Bacillati</taxon>
        <taxon>Actinomycetota</taxon>
        <taxon>Acidimicrobiia</taxon>
        <taxon>Acidimicrobiales</taxon>
        <taxon>Acidimicrobiaceae</taxon>
        <taxon>Acidithrix</taxon>
    </lineage>
</organism>
<dbReference type="Pfam" id="PF00296">
    <property type="entry name" value="Bac_luciferase"/>
    <property type="match status" value="1"/>
</dbReference>
<accession>A0A0D8HMP1</accession>
<dbReference type="EMBL" id="JXYS01000018">
    <property type="protein sequence ID" value="KJF18336.1"/>
    <property type="molecule type" value="Genomic_DNA"/>
</dbReference>
<dbReference type="SUPFAM" id="SSF51679">
    <property type="entry name" value="Bacterial luciferase-like"/>
    <property type="match status" value="1"/>
</dbReference>
<dbReference type="AlphaFoldDB" id="A0A0D8HMP1"/>
<dbReference type="InterPro" id="IPR022526">
    <property type="entry name" value="F420_Rv3093c"/>
</dbReference>
<reference evidence="3 4" key="1">
    <citation type="submission" date="2015-01" db="EMBL/GenBank/DDBJ databases">
        <title>Draft genome of the acidophilic iron oxidizer Acidithrix ferrooxidans strain Py-F3.</title>
        <authorList>
            <person name="Poehlein A."/>
            <person name="Eisen S."/>
            <person name="Schloemann M."/>
            <person name="Johnson B.D."/>
            <person name="Daniel R."/>
            <person name="Muehling M."/>
        </authorList>
    </citation>
    <scope>NUCLEOTIDE SEQUENCE [LARGE SCALE GENOMIC DNA]</scope>
    <source>
        <strain evidence="3 4">Py-F3</strain>
    </source>
</reference>
<gene>
    <name evidence="3" type="primary">fgd2</name>
    <name evidence="3" type="ORF">AXFE_07240</name>
</gene>
<keyword evidence="4" id="KW-1185">Reference proteome</keyword>
<dbReference type="OrthoDB" id="3457164at2"/>
<dbReference type="PANTHER" id="PTHR43244">
    <property type="match status" value="1"/>
</dbReference>
<dbReference type="NCBIfam" id="TIGR03841">
    <property type="entry name" value="F420_Rv3093c"/>
    <property type="match status" value="1"/>
</dbReference>
<proteinExistence type="predicted"/>